<protein>
    <submittedName>
        <fullName evidence="5">Putative poc1 centriolar protein b</fullName>
    </submittedName>
</protein>
<reference evidence="5" key="1">
    <citation type="journal article" date="2014" name="PLoS Negl. Trop. Dis.">
        <title>Identification and characterization of seminal fluid proteins in the Asian tiger mosquito, Aedes albopictus.</title>
        <authorList>
            <person name="Boes K.E."/>
            <person name="Ribeiro J.M."/>
            <person name="Wong A."/>
            <person name="Harrington L.C."/>
            <person name="Wolfner M.F."/>
            <person name="Sirot L.K."/>
        </authorList>
    </citation>
    <scope>NUCLEOTIDE SEQUENCE</scope>
    <source>
        <tissue evidence="5">Reproductive organs</tissue>
    </source>
</reference>
<evidence type="ECO:0000256" key="4">
    <source>
        <dbReference type="SAM" id="MobiDB-lite"/>
    </source>
</evidence>
<dbReference type="VEuPathDB" id="VectorBase:AALC636_003864"/>
<evidence type="ECO:0000313" key="5">
    <source>
        <dbReference type="EMBL" id="JAC09981.1"/>
    </source>
</evidence>
<dbReference type="PROSITE" id="PS50082">
    <property type="entry name" value="WD_REPEATS_2"/>
    <property type="match status" value="2"/>
</dbReference>
<dbReference type="EMBL" id="GAPW01003617">
    <property type="protein sequence ID" value="JAC09981.1"/>
    <property type="molecule type" value="mRNA"/>
</dbReference>
<evidence type="ECO:0000256" key="2">
    <source>
        <dbReference type="ARBA" id="ARBA00022737"/>
    </source>
</evidence>
<dbReference type="Pfam" id="PF00400">
    <property type="entry name" value="WD40"/>
    <property type="match status" value="2"/>
</dbReference>
<keyword evidence="1 3" id="KW-0853">WD repeat</keyword>
<dbReference type="InterPro" id="IPR050505">
    <property type="entry name" value="WDR55/POC1"/>
</dbReference>
<evidence type="ECO:0000256" key="3">
    <source>
        <dbReference type="PROSITE-ProRule" id="PRU00221"/>
    </source>
</evidence>
<feature type="repeat" description="WD" evidence="3">
    <location>
        <begin position="23"/>
        <end position="64"/>
    </location>
</feature>
<dbReference type="GO" id="GO:0060271">
    <property type="term" value="P:cilium assembly"/>
    <property type="evidence" value="ECO:0007669"/>
    <property type="project" value="TreeGrafter"/>
</dbReference>
<dbReference type="SMART" id="SM00320">
    <property type="entry name" value="WD40"/>
    <property type="match status" value="2"/>
</dbReference>
<dbReference type="PANTHER" id="PTHR44019">
    <property type="entry name" value="WD REPEAT-CONTAINING PROTEIN 55"/>
    <property type="match status" value="1"/>
</dbReference>
<dbReference type="VEuPathDB" id="VectorBase:AALFPA_055299"/>
<dbReference type="InterPro" id="IPR036322">
    <property type="entry name" value="WD40_repeat_dom_sf"/>
</dbReference>
<proteinExistence type="evidence at transcript level"/>
<dbReference type="AlphaFoldDB" id="A0A023EL91"/>
<feature type="region of interest" description="Disordered" evidence="4">
    <location>
        <begin position="122"/>
        <end position="141"/>
    </location>
</feature>
<dbReference type="GO" id="GO:0005814">
    <property type="term" value="C:centriole"/>
    <property type="evidence" value="ECO:0007669"/>
    <property type="project" value="TreeGrafter"/>
</dbReference>
<dbReference type="GO" id="GO:0036064">
    <property type="term" value="C:ciliary basal body"/>
    <property type="evidence" value="ECO:0007669"/>
    <property type="project" value="TreeGrafter"/>
</dbReference>
<sequence>AIALDNARVKIFDIKIRKLIQYYRIFEGSINSLDFHPSGNYLITGSDDGAVKIIDLLEGRHIYTLTGHTGPVTAVKFAANGQVFATGSDDRHIMIWKANFNGESSENSLYSSECSDIQLQQNNSRPRFPMPSSKKLSYDSHGTDEDEEVRFIKGKENHPDTSILVDARKTDNFHVTDVHEEIVIRLCQKPNVRCLSESCLNPSAGGIGYDSSKTSSNFEKHVIRKLGLIESAVSSLERRVSLLEDVVLKRS</sequence>
<dbReference type="Gene3D" id="2.130.10.10">
    <property type="entry name" value="YVTN repeat-like/Quinoprotein amine dehydrogenase"/>
    <property type="match status" value="1"/>
</dbReference>
<feature type="repeat" description="WD" evidence="3">
    <location>
        <begin position="65"/>
        <end position="97"/>
    </location>
</feature>
<dbReference type="SUPFAM" id="SSF50978">
    <property type="entry name" value="WD40 repeat-like"/>
    <property type="match status" value="1"/>
</dbReference>
<dbReference type="InterPro" id="IPR001680">
    <property type="entry name" value="WD40_rpt"/>
</dbReference>
<dbReference type="PANTHER" id="PTHR44019:SF8">
    <property type="entry name" value="POC1 CENTRIOLAR PROTEIN HOMOLOG"/>
    <property type="match status" value="1"/>
</dbReference>
<accession>A0A023EL91</accession>
<name>A0A023EL91_AEDAL</name>
<organism evidence="5">
    <name type="scientific">Aedes albopictus</name>
    <name type="common">Asian tiger mosquito</name>
    <name type="synonym">Stegomyia albopicta</name>
    <dbReference type="NCBI Taxonomy" id="7160"/>
    <lineage>
        <taxon>Eukaryota</taxon>
        <taxon>Metazoa</taxon>
        <taxon>Ecdysozoa</taxon>
        <taxon>Arthropoda</taxon>
        <taxon>Hexapoda</taxon>
        <taxon>Insecta</taxon>
        <taxon>Pterygota</taxon>
        <taxon>Neoptera</taxon>
        <taxon>Endopterygota</taxon>
        <taxon>Diptera</taxon>
        <taxon>Nematocera</taxon>
        <taxon>Culicoidea</taxon>
        <taxon>Culicidae</taxon>
        <taxon>Culicinae</taxon>
        <taxon>Aedini</taxon>
        <taxon>Aedes</taxon>
        <taxon>Stegomyia</taxon>
    </lineage>
</organism>
<dbReference type="InterPro" id="IPR015943">
    <property type="entry name" value="WD40/YVTN_repeat-like_dom_sf"/>
</dbReference>
<dbReference type="VEuPathDB" id="VectorBase:AALF002541"/>
<dbReference type="PROSITE" id="PS50294">
    <property type="entry name" value="WD_REPEATS_REGION"/>
    <property type="match status" value="2"/>
</dbReference>
<feature type="non-terminal residue" evidence="5">
    <location>
        <position position="1"/>
    </location>
</feature>
<keyword evidence="2" id="KW-0677">Repeat</keyword>
<evidence type="ECO:0000256" key="1">
    <source>
        <dbReference type="ARBA" id="ARBA00022574"/>
    </source>
</evidence>